<name>A0A9W8IS59_9FUNG</name>
<feature type="compositionally biased region" description="Basic residues" evidence="1">
    <location>
        <begin position="373"/>
        <end position="391"/>
    </location>
</feature>
<proteinExistence type="predicted"/>
<dbReference type="GO" id="GO:0005634">
    <property type="term" value="C:nucleus"/>
    <property type="evidence" value="ECO:0007669"/>
    <property type="project" value="TreeGrafter"/>
</dbReference>
<comment type="caution">
    <text evidence="2">The sequence shown here is derived from an EMBL/GenBank/DDBJ whole genome shotgun (WGS) entry which is preliminary data.</text>
</comment>
<feature type="region of interest" description="Disordered" evidence="1">
    <location>
        <begin position="220"/>
        <end position="242"/>
    </location>
</feature>
<evidence type="ECO:0000313" key="2">
    <source>
        <dbReference type="EMBL" id="KAJ2864523.1"/>
    </source>
</evidence>
<evidence type="ECO:0000313" key="3">
    <source>
        <dbReference type="Proteomes" id="UP001140074"/>
    </source>
</evidence>
<feature type="region of interest" description="Disordered" evidence="1">
    <location>
        <begin position="355"/>
        <end position="436"/>
    </location>
</feature>
<feature type="region of interest" description="Disordered" evidence="1">
    <location>
        <begin position="62"/>
        <end position="102"/>
    </location>
</feature>
<sequence length="1045" mass="113646">MAGGDADDDVVVFEDTSTLGRARPAPTKPHPFFMPLSAKRAHSSVLPICVDTIDLSVTEAQPKRLKQKDDSVQSLTEKRSRVGRPKGSTVQHGSGAAGSGPLKASKIQSFFTVRSSQPSTLPPAAQPADAHSEPACIAVAEITEETTEVESETPMPRRPLFRPVGIPAPLPTEHTHVPFPIYRAFEAADRPCNAGRYSAEVINGAVQRAAERALIPHAARVCSSSSSTSEDSKSADGGCSQWRHSMGSSDAGIWQRLNRHSPDSLMAQSADRTRIRTTPAKVLLGRHLPPAPAHLQFAEPLLRLLCHQGSIQQPLQLLSLRYRPRRARDVLDNQRAVSQLHSWIESMRLRRPAPVAAAASGSTDEFCAGQGPKRGRLPPKPKNGWRAKPRRTVGDDSETGQSSQPASDGDSSDDFVPQSRRPVRRRAGRPDGLGDVLAWAQSNGSLNSVRERAFAPSRHTRHGSSGGSGSESESFSNVILLAGPSGSCKTAAVYACAEESGFDVHEIHPGQRRSGKDVLALLEDVISSHTITAQAGNPSLVCNGTVNQMLILIEQVDVLFEQDQRLWPALKQLALKSRRPIVLTCSNLACVRWETACFHAVLHFARPSESSLVPYCFLLCLAEGVLAAPTDLARACRESERDINRMLCLLEISVMQTNALEVEAANSPRYLPSDDGRQALDLGGTLAWLLSPLEHGETPQSRYSFWSELISSVHPEDSQHWFGLWPDPPPLLYDKQPAVVKPRVSAVHQDNFFSQPAPVAIDTPELCAETEQLALSSLPHNSPPVLYISALLAVSDPTPQSRPAVGLPANASGTTDDEHDQLDDIADALDTLSLARATTSATELRTECQREPLYTLMAPLNDGCLDVNYITLDLDILTGHNTTLLPDSANVSQSTGAAVDAYLRASSLAQLASVAGTELLRRGIESSMKIRGVARPLSLSAQPTEGSPVQQRLQRAFELTDARNQRCTLPVLLETCSYMAQMIFWDHVHQGKTRAALDTLGSIDGSEHTYRTGTRRTRMNTYRPHVKVIPDHMHEFLLSWADFGK</sequence>
<feature type="region of interest" description="Disordered" evidence="1">
    <location>
        <begin position="453"/>
        <end position="473"/>
    </location>
</feature>
<dbReference type="Proteomes" id="UP001140074">
    <property type="component" value="Unassembled WGS sequence"/>
</dbReference>
<keyword evidence="3" id="KW-1185">Reference proteome</keyword>
<evidence type="ECO:0008006" key="4">
    <source>
        <dbReference type="Google" id="ProtNLM"/>
    </source>
</evidence>
<dbReference type="SUPFAM" id="SSF52540">
    <property type="entry name" value="P-loop containing nucleoside triphosphate hydrolases"/>
    <property type="match status" value="1"/>
</dbReference>
<dbReference type="GO" id="GO:0003677">
    <property type="term" value="F:DNA binding"/>
    <property type="evidence" value="ECO:0007669"/>
    <property type="project" value="TreeGrafter"/>
</dbReference>
<dbReference type="Gene3D" id="3.40.50.300">
    <property type="entry name" value="P-loop containing nucleotide triphosphate hydrolases"/>
    <property type="match status" value="1"/>
</dbReference>
<dbReference type="AlphaFoldDB" id="A0A9W8IS59"/>
<accession>A0A9W8IS59</accession>
<dbReference type="EMBL" id="JANBUY010000085">
    <property type="protein sequence ID" value="KAJ2864523.1"/>
    <property type="molecule type" value="Genomic_DNA"/>
</dbReference>
<feature type="region of interest" description="Disordered" evidence="1">
    <location>
        <begin position="799"/>
        <end position="818"/>
    </location>
</feature>
<organism evidence="2 3">
    <name type="scientific">Coemansia aciculifera</name>
    <dbReference type="NCBI Taxonomy" id="417176"/>
    <lineage>
        <taxon>Eukaryota</taxon>
        <taxon>Fungi</taxon>
        <taxon>Fungi incertae sedis</taxon>
        <taxon>Zoopagomycota</taxon>
        <taxon>Kickxellomycotina</taxon>
        <taxon>Kickxellomycetes</taxon>
        <taxon>Kickxellales</taxon>
        <taxon>Kickxellaceae</taxon>
        <taxon>Coemansia</taxon>
    </lineage>
</organism>
<gene>
    <name evidence="2" type="ORF">GGH94_002859</name>
</gene>
<feature type="compositionally biased region" description="Basic and acidic residues" evidence="1">
    <location>
        <begin position="67"/>
        <end position="80"/>
    </location>
</feature>
<dbReference type="PANTHER" id="PTHR23389">
    <property type="entry name" value="CHROMOSOME TRANSMISSION FIDELITY FACTOR 18"/>
    <property type="match status" value="1"/>
</dbReference>
<protein>
    <recommendedName>
        <fullName evidence="4">ATPase AAA-type core domain-containing protein</fullName>
    </recommendedName>
</protein>
<dbReference type="InterPro" id="IPR027417">
    <property type="entry name" value="P-loop_NTPase"/>
</dbReference>
<reference evidence="2" key="1">
    <citation type="submission" date="2022-07" db="EMBL/GenBank/DDBJ databases">
        <title>Phylogenomic reconstructions and comparative analyses of Kickxellomycotina fungi.</title>
        <authorList>
            <person name="Reynolds N.K."/>
            <person name="Stajich J.E."/>
            <person name="Barry K."/>
            <person name="Grigoriev I.V."/>
            <person name="Crous P."/>
            <person name="Smith M.E."/>
        </authorList>
    </citation>
    <scope>NUCLEOTIDE SEQUENCE</scope>
    <source>
        <strain evidence="2">RSA 476</strain>
    </source>
</reference>
<evidence type="ECO:0000256" key="1">
    <source>
        <dbReference type="SAM" id="MobiDB-lite"/>
    </source>
</evidence>
<dbReference type="PANTHER" id="PTHR23389:SF21">
    <property type="entry name" value="ATPASE FAMILY AAA DOMAIN-CONTAINING PROTEIN 5"/>
    <property type="match status" value="1"/>
</dbReference>